<comment type="subcellular location">
    <subcellularLocation>
        <location evidence="1">Membrane</location>
    </subcellularLocation>
</comment>
<dbReference type="EC" id="3.4.21.89" evidence="5"/>
<feature type="transmembrane region" description="Helical" evidence="6">
    <location>
        <begin position="156"/>
        <end position="177"/>
    </location>
</feature>
<dbReference type="Proteomes" id="UP001257739">
    <property type="component" value="Unassembled WGS sequence"/>
</dbReference>
<dbReference type="InterPro" id="IPR036286">
    <property type="entry name" value="LexA/Signal_pep-like_sf"/>
</dbReference>
<dbReference type="PANTHER" id="PTHR10806:SF6">
    <property type="entry name" value="SIGNAL PEPTIDASE COMPLEX CATALYTIC SUBUNIT SEC11"/>
    <property type="match status" value="1"/>
</dbReference>
<dbReference type="InterPro" id="IPR001733">
    <property type="entry name" value="Peptidase_S26B"/>
</dbReference>
<comment type="caution">
    <text evidence="8">The sequence shown here is derived from an EMBL/GenBank/DDBJ whole genome shotgun (WGS) entry which is preliminary data.</text>
</comment>
<dbReference type="RefSeq" id="WP_309969102.1">
    <property type="nucleotide sequence ID" value="NZ_JAVDWH010000001.1"/>
</dbReference>
<evidence type="ECO:0000256" key="6">
    <source>
        <dbReference type="SAM" id="Phobius"/>
    </source>
</evidence>
<sequence>MSNTSKVKIRSTGPLRWFGQLVAWLVIIGVVAVIAAAVVVPRIAGATPYSILTGSMQPKYPPGTLVVVKPIDTEDIAIGKVVTYQLKSGKPTVVTHRVVGMIQSPDGTLRFRTQGDANDAPDRELVRPVQVKGALWYDVPYLGYVNKYITGKERRLTMVVVVSGLLLYAAYMFTGSLRDRLRKPRKHSSADAS</sequence>
<name>A0ABU1UNG2_9ACTN</name>
<keyword evidence="2 6" id="KW-0812">Transmembrane</keyword>
<feature type="transmembrane region" description="Helical" evidence="6">
    <location>
        <begin position="21"/>
        <end position="44"/>
    </location>
</feature>
<gene>
    <name evidence="8" type="ORF">J2X11_001555</name>
</gene>
<evidence type="ECO:0000256" key="1">
    <source>
        <dbReference type="ARBA" id="ARBA00004370"/>
    </source>
</evidence>
<keyword evidence="4 6" id="KW-0472">Membrane</keyword>
<keyword evidence="9" id="KW-1185">Reference proteome</keyword>
<protein>
    <recommendedName>
        <fullName evidence="5">Signal peptidase I</fullName>
        <ecNumber evidence="5">3.4.21.89</ecNumber>
    </recommendedName>
</protein>
<evidence type="ECO:0000313" key="9">
    <source>
        <dbReference type="Proteomes" id="UP001257739"/>
    </source>
</evidence>
<dbReference type="NCBIfam" id="TIGR02228">
    <property type="entry name" value="sigpep_I_arch"/>
    <property type="match status" value="1"/>
</dbReference>
<dbReference type="PANTHER" id="PTHR10806">
    <property type="entry name" value="SIGNAL PEPTIDASE COMPLEX CATALYTIC SUBUNIT SEC11"/>
    <property type="match status" value="1"/>
</dbReference>
<dbReference type="EMBL" id="JAVDWH010000001">
    <property type="protein sequence ID" value="MDR7086716.1"/>
    <property type="molecule type" value="Genomic_DNA"/>
</dbReference>
<dbReference type="InterPro" id="IPR019533">
    <property type="entry name" value="Peptidase_S26"/>
</dbReference>
<evidence type="ECO:0000256" key="3">
    <source>
        <dbReference type="ARBA" id="ARBA00022989"/>
    </source>
</evidence>
<evidence type="ECO:0000313" key="8">
    <source>
        <dbReference type="EMBL" id="MDR7086716.1"/>
    </source>
</evidence>
<proteinExistence type="predicted"/>
<dbReference type="Pfam" id="PF10502">
    <property type="entry name" value="Peptidase_S26"/>
    <property type="match status" value="1"/>
</dbReference>
<feature type="domain" description="Peptidase S26" evidence="7">
    <location>
        <begin position="25"/>
        <end position="101"/>
    </location>
</feature>
<keyword evidence="8" id="KW-0378">Hydrolase</keyword>
<dbReference type="SUPFAM" id="SSF51306">
    <property type="entry name" value="LexA/Signal peptidase"/>
    <property type="match status" value="1"/>
</dbReference>
<keyword evidence="3 6" id="KW-1133">Transmembrane helix</keyword>
<evidence type="ECO:0000256" key="2">
    <source>
        <dbReference type="ARBA" id="ARBA00022692"/>
    </source>
</evidence>
<organism evidence="8 9">
    <name type="scientific">Aeromicrobium panaciterrae</name>
    <dbReference type="NCBI Taxonomy" id="363861"/>
    <lineage>
        <taxon>Bacteria</taxon>
        <taxon>Bacillati</taxon>
        <taxon>Actinomycetota</taxon>
        <taxon>Actinomycetes</taxon>
        <taxon>Propionibacteriales</taxon>
        <taxon>Nocardioidaceae</taxon>
        <taxon>Aeromicrobium</taxon>
    </lineage>
</organism>
<evidence type="ECO:0000259" key="7">
    <source>
        <dbReference type="Pfam" id="PF10502"/>
    </source>
</evidence>
<evidence type="ECO:0000256" key="5">
    <source>
        <dbReference type="NCBIfam" id="TIGR02228"/>
    </source>
</evidence>
<accession>A0ABU1UNG2</accession>
<dbReference type="CDD" id="cd06530">
    <property type="entry name" value="S26_SPase_I"/>
    <property type="match status" value="1"/>
</dbReference>
<dbReference type="GO" id="GO:0016787">
    <property type="term" value="F:hydrolase activity"/>
    <property type="evidence" value="ECO:0007669"/>
    <property type="project" value="UniProtKB-KW"/>
</dbReference>
<evidence type="ECO:0000256" key="4">
    <source>
        <dbReference type="ARBA" id="ARBA00023136"/>
    </source>
</evidence>
<reference evidence="8 9" key="1">
    <citation type="submission" date="2023-07" db="EMBL/GenBank/DDBJ databases">
        <title>Sorghum-associated microbial communities from plants grown in Nebraska, USA.</title>
        <authorList>
            <person name="Schachtman D."/>
        </authorList>
    </citation>
    <scope>NUCLEOTIDE SEQUENCE [LARGE SCALE GENOMIC DNA]</scope>
    <source>
        <strain evidence="8 9">BE248</strain>
    </source>
</reference>